<dbReference type="InterPro" id="IPR046348">
    <property type="entry name" value="SIS_dom_sf"/>
</dbReference>
<dbReference type="Proteomes" id="UP001189143">
    <property type="component" value="Unassembled WGS sequence"/>
</dbReference>
<dbReference type="Pfam" id="PF01380">
    <property type="entry name" value="SIS"/>
    <property type="match status" value="1"/>
</dbReference>
<feature type="domain" description="HTH rpiR-type" evidence="4">
    <location>
        <begin position="5"/>
        <end position="81"/>
    </location>
</feature>
<evidence type="ECO:0000313" key="6">
    <source>
        <dbReference type="EMBL" id="CAI3605495.1"/>
    </source>
</evidence>
<dbReference type="Gene3D" id="1.10.10.10">
    <property type="entry name" value="Winged helix-like DNA-binding domain superfamily/Winged helix DNA-binding domain"/>
    <property type="match status" value="1"/>
</dbReference>
<dbReference type="PROSITE" id="PS51464">
    <property type="entry name" value="SIS"/>
    <property type="match status" value="1"/>
</dbReference>
<evidence type="ECO:0000259" key="4">
    <source>
        <dbReference type="PROSITE" id="PS51071"/>
    </source>
</evidence>
<protein>
    <submittedName>
        <fullName evidence="6">MurR/RpiR family transcriptional regulator</fullName>
    </submittedName>
</protein>
<dbReference type="SUPFAM" id="SSF53697">
    <property type="entry name" value="SIS domain"/>
    <property type="match status" value="1"/>
</dbReference>
<reference evidence="6" key="1">
    <citation type="submission" date="2022-10" db="EMBL/GenBank/DDBJ databases">
        <authorList>
            <person name="Aires J."/>
            <person name="Mesa V."/>
        </authorList>
    </citation>
    <scope>NUCLEOTIDE SEQUENCE</scope>
    <source>
        <strain evidence="6">Clostridium neonatale JD116</strain>
    </source>
</reference>
<dbReference type="CDD" id="cd05013">
    <property type="entry name" value="SIS_RpiR"/>
    <property type="match status" value="1"/>
</dbReference>
<keyword evidence="1" id="KW-0805">Transcription regulation</keyword>
<dbReference type="PANTHER" id="PTHR30514:SF10">
    <property type="entry name" value="MURR_RPIR FAMILY TRANSCRIPTIONAL REGULATOR"/>
    <property type="match status" value="1"/>
</dbReference>
<proteinExistence type="predicted"/>
<keyword evidence="2" id="KW-0238">DNA-binding</keyword>
<organism evidence="6 7">
    <name type="scientific">Clostridium neonatale</name>
    <dbReference type="NCBI Taxonomy" id="137838"/>
    <lineage>
        <taxon>Bacteria</taxon>
        <taxon>Bacillati</taxon>
        <taxon>Bacillota</taxon>
        <taxon>Clostridia</taxon>
        <taxon>Eubacteriales</taxon>
        <taxon>Clostridiaceae</taxon>
        <taxon>Clostridium</taxon>
    </lineage>
</organism>
<dbReference type="InterPro" id="IPR001347">
    <property type="entry name" value="SIS_dom"/>
</dbReference>
<dbReference type="PROSITE" id="PS51071">
    <property type="entry name" value="HTH_RPIR"/>
    <property type="match status" value="1"/>
</dbReference>
<evidence type="ECO:0000256" key="2">
    <source>
        <dbReference type="ARBA" id="ARBA00023125"/>
    </source>
</evidence>
<dbReference type="SUPFAM" id="SSF46689">
    <property type="entry name" value="Homeodomain-like"/>
    <property type="match status" value="1"/>
</dbReference>
<evidence type="ECO:0000256" key="3">
    <source>
        <dbReference type="ARBA" id="ARBA00023163"/>
    </source>
</evidence>
<sequence length="265" mass="31531">MDTIFNDIQIIIDTMDENDINYVISRKLLEYLHNEIRELSITTLAEECYTSPATITRYTKSLGFRNFVDLKSALLDNKKFLREMINDNYKGLIFNDGNEYKEIFQYTESIKSSLDDLVNVINFKDIDNLIEDIYEAKDIYIFGMQLSGSFSFYLQYMLMSYGKMVHFAFTRNQESKFTENVKEDDLCIFISVDGNYFNARKYIFEEIRKNNTKMYVITQNPNNRILTNFDHVVYVGNYQNGRSSNYKFLLFIEVLLNRYLNRYIL</sequence>
<feature type="domain" description="SIS" evidence="5">
    <location>
        <begin position="129"/>
        <end position="262"/>
    </location>
</feature>
<dbReference type="PANTHER" id="PTHR30514">
    <property type="entry name" value="GLUCOKINASE"/>
    <property type="match status" value="1"/>
</dbReference>
<dbReference type="GO" id="GO:0003700">
    <property type="term" value="F:DNA-binding transcription factor activity"/>
    <property type="evidence" value="ECO:0007669"/>
    <property type="project" value="InterPro"/>
</dbReference>
<evidence type="ECO:0000256" key="1">
    <source>
        <dbReference type="ARBA" id="ARBA00023015"/>
    </source>
</evidence>
<dbReference type="GO" id="GO:0003677">
    <property type="term" value="F:DNA binding"/>
    <property type="evidence" value="ECO:0007669"/>
    <property type="project" value="UniProtKB-KW"/>
</dbReference>
<gene>
    <name evidence="6" type="ORF">CNEO2_340037</name>
</gene>
<dbReference type="Gene3D" id="3.40.50.10490">
    <property type="entry name" value="Glucose-6-phosphate isomerase like protein, domain 1"/>
    <property type="match status" value="1"/>
</dbReference>
<name>A0AAD2DDF4_9CLOT</name>
<dbReference type="EMBL" id="CAMTCP010000231">
    <property type="protein sequence ID" value="CAI3605495.1"/>
    <property type="molecule type" value="Genomic_DNA"/>
</dbReference>
<dbReference type="RefSeq" id="WP_159135504.1">
    <property type="nucleotide sequence ID" value="NZ_CAKJVD010000014.1"/>
</dbReference>
<dbReference type="InterPro" id="IPR009057">
    <property type="entry name" value="Homeodomain-like_sf"/>
</dbReference>
<dbReference type="InterPro" id="IPR035472">
    <property type="entry name" value="RpiR-like_SIS"/>
</dbReference>
<dbReference type="GO" id="GO:0097367">
    <property type="term" value="F:carbohydrate derivative binding"/>
    <property type="evidence" value="ECO:0007669"/>
    <property type="project" value="InterPro"/>
</dbReference>
<dbReference type="InterPro" id="IPR036388">
    <property type="entry name" value="WH-like_DNA-bd_sf"/>
</dbReference>
<evidence type="ECO:0000313" key="7">
    <source>
        <dbReference type="Proteomes" id="UP001189143"/>
    </source>
</evidence>
<dbReference type="GeneID" id="68875926"/>
<accession>A0AAD2DDF4</accession>
<dbReference type="InterPro" id="IPR047640">
    <property type="entry name" value="RpiR-like"/>
</dbReference>
<dbReference type="InterPro" id="IPR000281">
    <property type="entry name" value="HTH_RpiR"/>
</dbReference>
<dbReference type="GO" id="GO:1901135">
    <property type="term" value="P:carbohydrate derivative metabolic process"/>
    <property type="evidence" value="ECO:0007669"/>
    <property type="project" value="InterPro"/>
</dbReference>
<keyword evidence="3" id="KW-0804">Transcription</keyword>
<dbReference type="Pfam" id="PF01418">
    <property type="entry name" value="HTH_6"/>
    <property type="match status" value="1"/>
</dbReference>
<dbReference type="AlphaFoldDB" id="A0AAD2DDF4"/>
<comment type="caution">
    <text evidence="6">The sequence shown here is derived from an EMBL/GenBank/DDBJ whole genome shotgun (WGS) entry which is preliminary data.</text>
</comment>
<evidence type="ECO:0000259" key="5">
    <source>
        <dbReference type="PROSITE" id="PS51464"/>
    </source>
</evidence>